<proteinExistence type="predicted"/>
<dbReference type="InterPro" id="IPR006121">
    <property type="entry name" value="HMA_dom"/>
</dbReference>
<dbReference type="AlphaFoldDB" id="A0A831S0D0"/>
<evidence type="ECO:0000259" key="1">
    <source>
        <dbReference type="PROSITE" id="PS50846"/>
    </source>
</evidence>
<dbReference type="PROSITE" id="PS50846">
    <property type="entry name" value="HMA_2"/>
    <property type="match status" value="1"/>
</dbReference>
<evidence type="ECO:0000313" key="2">
    <source>
        <dbReference type="EMBL" id="HEC07543.1"/>
    </source>
</evidence>
<organism evidence="2">
    <name type="scientific">Thiolapillus brandeum</name>
    <dbReference type="NCBI Taxonomy" id="1076588"/>
    <lineage>
        <taxon>Bacteria</taxon>
        <taxon>Pseudomonadati</taxon>
        <taxon>Pseudomonadota</taxon>
        <taxon>Gammaproteobacteria</taxon>
        <taxon>Chromatiales</taxon>
        <taxon>Sedimenticolaceae</taxon>
        <taxon>Thiolapillus</taxon>
    </lineage>
</organism>
<feature type="domain" description="HMA" evidence="1">
    <location>
        <begin position="69"/>
        <end position="136"/>
    </location>
</feature>
<dbReference type="EMBL" id="DRLF01000407">
    <property type="protein sequence ID" value="HEC07543.1"/>
    <property type="molecule type" value="Genomic_DNA"/>
</dbReference>
<reference evidence="2" key="1">
    <citation type="journal article" date="2020" name="mSystems">
        <title>Genome- and Community-Level Interaction Insights into Carbon Utilization and Element Cycling Functions of Hydrothermarchaeota in Hydrothermal Sediment.</title>
        <authorList>
            <person name="Zhou Z."/>
            <person name="Liu Y."/>
            <person name="Xu W."/>
            <person name="Pan J."/>
            <person name="Luo Z.H."/>
            <person name="Li M."/>
        </authorList>
    </citation>
    <scope>NUCLEOTIDE SEQUENCE [LARGE SCALE GENOMIC DNA]</scope>
    <source>
        <strain evidence="2">HyVt-458</strain>
    </source>
</reference>
<dbReference type="Pfam" id="PF00403">
    <property type="entry name" value="HMA"/>
    <property type="match status" value="1"/>
</dbReference>
<gene>
    <name evidence="2" type="ORF">ENJ12_11860</name>
</gene>
<dbReference type="Proteomes" id="UP000886339">
    <property type="component" value="Unassembled WGS sequence"/>
</dbReference>
<comment type="caution">
    <text evidence="2">The sequence shown here is derived from an EMBL/GenBank/DDBJ whole genome shotgun (WGS) entry which is preliminary data.</text>
</comment>
<protein>
    <submittedName>
        <fullName evidence="2">Copper chaperone</fullName>
    </submittedName>
</protein>
<dbReference type="SUPFAM" id="SSF55008">
    <property type="entry name" value="HMA, heavy metal-associated domain"/>
    <property type="match status" value="1"/>
</dbReference>
<accession>A0A831S0D0</accession>
<sequence>MLALEPAPGSTLDINLAFHCLPKCKLSREKPVSWLPNPQQLQSEKMKIPQIALAALFLLGSIQAYAAGTQYEIQVNGLACPFCAYSIEKKFSKIDGVQNVNVELEAGKVFVDTADGVQLTEPQMIKLFKEAGFTYKGFRATPL</sequence>
<dbReference type="GO" id="GO:0046872">
    <property type="term" value="F:metal ion binding"/>
    <property type="evidence" value="ECO:0007669"/>
    <property type="project" value="InterPro"/>
</dbReference>
<dbReference type="InterPro" id="IPR036163">
    <property type="entry name" value="HMA_dom_sf"/>
</dbReference>
<dbReference type="CDD" id="cd00371">
    <property type="entry name" value="HMA"/>
    <property type="match status" value="1"/>
</dbReference>
<name>A0A831S0D0_9GAMM</name>
<dbReference type="Gene3D" id="3.30.70.100">
    <property type="match status" value="1"/>
</dbReference>